<evidence type="ECO:0000313" key="2">
    <source>
        <dbReference type="Proteomes" id="UP000886595"/>
    </source>
</evidence>
<comment type="caution">
    <text evidence="1">The sequence shown here is derived from an EMBL/GenBank/DDBJ whole genome shotgun (WGS) entry which is preliminary data.</text>
</comment>
<name>A0A8X8AZY4_BRACI</name>
<dbReference type="SUPFAM" id="SSF56019">
    <property type="entry name" value="The spindle assembly checkpoint protein mad2"/>
    <property type="match status" value="1"/>
</dbReference>
<sequence length="236" mass="26946">MNVTGQTAFTLWRTPSDPSPGLYSLKLSPSFNEFQLLHNETTPHRSTETRRPNLKPQLCDVYKEWLEAGKLQRVVLVIMSKATGEVLERWNFQEVVAGGGWQEVSILGGSDSADPDLGRRQLYYVTRERQESFQELSPMKFLILSPKVHATLIDLVHKFVNETVLESGDDKHGHRVSEQKWEGRKNATPQLVYMEFSNLTVVFFRSFPQLENAESVVLGCGRCGSEEETFRLIKNQ</sequence>
<proteinExistence type="predicted"/>
<gene>
    <name evidence="1" type="ORF">Bca52824_019720</name>
</gene>
<accession>A0A8X8AZY4</accession>
<evidence type="ECO:0000313" key="1">
    <source>
        <dbReference type="EMBL" id="KAG2316598.1"/>
    </source>
</evidence>
<dbReference type="EMBL" id="JAAMPC010000004">
    <property type="protein sequence ID" value="KAG2316598.1"/>
    <property type="molecule type" value="Genomic_DNA"/>
</dbReference>
<protein>
    <submittedName>
        <fullName evidence="1">Uncharacterized protein</fullName>
    </submittedName>
</protein>
<dbReference type="OrthoDB" id="1806at2759"/>
<keyword evidence="2" id="KW-1185">Reference proteome</keyword>
<dbReference type="InterPro" id="IPR036570">
    <property type="entry name" value="HORMA_dom_sf"/>
</dbReference>
<reference evidence="1 2" key="1">
    <citation type="submission" date="2020-02" db="EMBL/GenBank/DDBJ databases">
        <authorList>
            <person name="Ma Q."/>
            <person name="Huang Y."/>
            <person name="Song X."/>
            <person name="Pei D."/>
        </authorList>
    </citation>
    <scope>NUCLEOTIDE SEQUENCE [LARGE SCALE GENOMIC DNA]</scope>
    <source>
        <strain evidence="1">Sxm20200214</strain>
        <tissue evidence="1">Leaf</tissue>
    </source>
</reference>
<dbReference type="Gene3D" id="3.30.900.10">
    <property type="entry name" value="HORMA domain"/>
    <property type="match status" value="1"/>
</dbReference>
<organism evidence="1 2">
    <name type="scientific">Brassica carinata</name>
    <name type="common">Ethiopian mustard</name>
    <name type="synonym">Abyssinian cabbage</name>
    <dbReference type="NCBI Taxonomy" id="52824"/>
    <lineage>
        <taxon>Eukaryota</taxon>
        <taxon>Viridiplantae</taxon>
        <taxon>Streptophyta</taxon>
        <taxon>Embryophyta</taxon>
        <taxon>Tracheophyta</taxon>
        <taxon>Spermatophyta</taxon>
        <taxon>Magnoliopsida</taxon>
        <taxon>eudicotyledons</taxon>
        <taxon>Gunneridae</taxon>
        <taxon>Pentapetalae</taxon>
        <taxon>rosids</taxon>
        <taxon>malvids</taxon>
        <taxon>Brassicales</taxon>
        <taxon>Brassicaceae</taxon>
        <taxon>Brassiceae</taxon>
        <taxon>Brassica</taxon>
    </lineage>
</organism>
<dbReference type="Proteomes" id="UP000886595">
    <property type="component" value="Unassembled WGS sequence"/>
</dbReference>
<dbReference type="AlphaFoldDB" id="A0A8X8AZY4"/>